<organism evidence="3 4">
    <name type="scientific">Piloderma croceum (strain F 1598)</name>
    <dbReference type="NCBI Taxonomy" id="765440"/>
    <lineage>
        <taxon>Eukaryota</taxon>
        <taxon>Fungi</taxon>
        <taxon>Dikarya</taxon>
        <taxon>Basidiomycota</taxon>
        <taxon>Agaricomycotina</taxon>
        <taxon>Agaricomycetes</taxon>
        <taxon>Agaricomycetidae</taxon>
        <taxon>Atheliales</taxon>
        <taxon>Atheliaceae</taxon>
        <taxon>Piloderma</taxon>
    </lineage>
</organism>
<sequence length="874" mass="98053">MACPNPRCNLIFPNETAVCHHLGDLTTECARFSQSYLNDMLERQTAAGHGNDGEYDPESLAPLHEQNEEPSRLDSWAPPSPSSIPLNTDLPQLDTFTNQHPVAGVHGYETPSFPSEGLRKVAHPSPSMIKPGGRNLLRVIDKDDEFASWLASAPLSQAEIDKFLHLAYVQQQPLSFKTAKDLRHRIEVLPEVPRWEHQVIAMPGYRTKDPMTLYWRDGLAVIGHLFANPVFANSIETTPYQLYDREDSVRAYGEFMSAQFAWDYHSSLPKGHTLLGVIGASDKTPLTIGTGNKEMHPVLLSLANINAGVRMKATAQAFALAAYLPIPKFLNVSAQLQATLAARVYHICLDIICANLKKAEEMGVTLSDPAGNLRKCHTPLVSWIADLPEQRLLACVLASQSPFSLAATEQFGDLHSLARRERSYTLGLIWDACIQADPALLADFVKVCQLRGLNGVHQPFWRDWGNADPSLFLTIDILHAFHKFFFNHPLKWVTNIMGGNELYRRMAALQPRIGNRHWRNGISKLKQVTGREHRDLQKILVSVIAGAVPINVLCAVRALLNSYFKPKVFYCGRQGKNGIIPHFRIPKLEGFIRTVWATRDITIGRGTAVPSLFHKARKHLSDNHTAAFTVTLKPHHHNMAIDAAAALFDIPDFRAALGDYFLLKQTYANHRGQRKSSSNVNLPFSCVHVWHNFRMQQYSAQDQRIMLPSCTIQALPPSPNMPFGRCNTVLINDTDGSAEHTSEESSSGCRIVQVRIIFTPMPSRPTNDLPPVYVYGQFFKFSTSHRESLDGVDVFKPALHIDMFLLHRHMRSNGQHMGDIVQLTNIREVVELVPWFGAKMDDGLNENNSLDLPDSFFLNNFADKETFHAILSYQ</sequence>
<dbReference type="OrthoDB" id="3232986at2759"/>
<feature type="domain" description="DUF6830" evidence="2">
    <location>
        <begin position="622"/>
        <end position="734"/>
    </location>
</feature>
<dbReference type="Proteomes" id="UP000054166">
    <property type="component" value="Unassembled WGS sequence"/>
</dbReference>
<accession>A0A0C3FZR3</accession>
<dbReference type="EMBL" id="KN832990">
    <property type="protein sequence ID" value="KIM83716.1"/>
    <property type="molecule type" value="Genomic_DNA"/>
</dbReference>
<gene>
    <name evidence="3" type="ORF">PILCRDRAFT_88067</name>
</gene>
<feature type="region of interest" description="Disordered" evidence="1">
    <location>
        <begin position="46"/>
        <end position="90"/>
    </location>
</feature>
<protein>
    <recommendedName>
        <fullName evidence="2">DUF6830 domain-containing protein</fullName>
    </recommendedName>
</protein>
<dbReference type="HOGENOM" id="CLU_006344_10_2_1"/>
<keyword evidence="4" id="KW-1185">Reference proteome</keyword>
<dbReference type="InterPro" id="IPR049233">
    <property type="entry name" value="DUF6830"/>
</dbReference>
<dbReference type="Pfam" id="PF18759">
    <property type="entry name" value="Plavaka"/>
    <property type="match status" value="1"/>
</dbReference>
<dbReference type="InParanoid" id="A0A0C3FZR3"/>
<name>A0A0C3FZR3_PILCF</name>
<dbReference type="InterPro" id="IPR041078">
    <property type="entry name" value="Plavaka"/>
</dbReference>
<proteinExistence type="predicted"/>
<dbReference type="AlphaFoldDB" id="A0A0C3FZR3"/>
<reference evidence="3 4" key="1">
    <citation type="submission" date="2014-04" db="EMBL/GenBank/DDBJ databases">
        <authorList>
            <consortium name="DOE Joint Genome Institute"/>
            <person name="Kuo A."/>
            <person name="Tarkka M."/>
            <person name="Buscot F."/>
            <person name="Kohler A."/>
            <person name="Nagy L.G."/>
            <person name="Floudas D."/>
            <person name="Copeland A."/>
            <person name="Barry K.W."/>
            <person name="Cichocki N."/>
            <person name="Veneault-Fourrey C."/>
            <person name="LaButti K."/>
            <person name="Lindquist E.A."/>
            <person name="Lipzen A."/>
            <person name="Lundell T."/>
            <person name="Morin E."/>
            <person name="Murat C."/>
            <person name="Sun H."/>
            <person name="Tunlid A."/>
            <person name="Henrissat B."/>
            <person name="Grigoriev I.V."/>
            <person name="Hibbett D.S."/>
            <person name="Martin F."/>
            <person name="Nordberg H.P."/>
            <person name="Cantor M.N."/>
            <person name="Hua S.X."/>
        </authorList>
    </citation>
    <scope>NUCLEOTIDE SEQUENCE [LARGE SCALE GENOMIC DNA]</scope>
    <source>
        <strain evidence="3 4">F 1598</strain>
    </source>
</reference>
<evidence type="ECO:0000259" key="2">
    <source>
        <dbReference type="Pfam" id="PF20722"/>
    </source>
</evidence>
<evidence type="ECO:0000313" key="3">
    <source>
        <dbReference type="EMBL" id="KIM83716.1"/>
    </source>
</evidence>
<dbReference type="Pfam" id="PF20722">
    <property type="entry name" value="DUF6830"/>
    <property type="match status" value="1"/>
</dbReference>
<evidence type="ECO:0000256" key="1">
    <source>
        <dbReference type="SAM" id="MobiDB-lite"/>
    </source>
</evidence>
<evidence type="ECO:0000313" key="4">
    <source>
        <dbReference type="Proteomes" id="UP000054166"/>
    </source>
</evidence>
<reference evidence="4" key="2">
    <citation type="submission" date="2015-01" db="EMBL/GenBank/DDBJ databases">
        <title>Evolutionary Origins and Diversification of the Mycorrhizal Mutualists.</title>
        <authorList>
            <consortium name="DOE Joint Genome Institute"/>
            <consortium name="Mycorrhizal Genomics Consortium"/>
            <person name="Kohler A."/>
            <person name="Kuo A."/>
            <person name="Nagy L.G."/>
            <person name="Floudas D."/>
            <person name="Copeland A."/>
            <person name="Barry K.W."/>
            <person name="Cichocki N."/>
            <person name="Veneault-Fourrey C."/>
            <person name="LaButti K."/>
            <person name="Lindquist E.A."/>
            <person name="Lipzen A."/>
            <person name="Lundell T."/>
            <person name="Morin E."/>
            <person name="Murat C."/>
            <person name="Riley R."/>
            <person name="Ohm R."/>
            <person name="Sun H."/>
            <person name="Tunlid A."/>
            <person name="Henrissat B."/>
            <person name="Grigoriev I.V."/>
            <person name="Hibbett D.S."/>
            <person name="Martin F."/>
        </authorList>
    </citation>
    <scope>NUCLEOTIDE SEQUENCE [LARGE SCALE GENOMIC DNA]</scope>
    <source>
        <strain evidence="4">F 1598</strain>
    </source>
</reference>